<feature type="domain" description="Rho-GAP" evidence="2">
    <location>
        <begin position="569"/>
        <end position="779"/>
    </location>
</feature>
<evidence type="ECO:0000259" key="2">
    <source>
        <dbReference type="PROSITE" id="PS50238"/>
    </source>
</evidence>
<feature type="compositionally biased region" description="Basic and acidic residues" evidence="1">
    <location>
        <begin position="266"/>
        <end position="280"/>
    </location>
</feature>
<dbReference type="PANTHER" id="PTHR12783">
    <property type="entry name" value="RALA BINDING PROTEIN 1 RALBP1"/>
    <property type="match status" value="1"/>
</dbReference>
<feature type="compositionally biased region" description="Basic and acidic residues" evidence="1">
    <location>
        <begin position="311"/>
        <end position="321"/>
    </location>
</feature>
<dbReference type="InterPro" id="IPR000198">
    <property type="entry name" value="RhoGAP_dom"/>
</dbReference>
<evidence type="ECO:0000313" key="4">
    <source>
        <dbReference type="Proteomes" id="UP001172102"/>
    </source>
</evidence>
<dbReference type="SMART" id="SM00324">
    <property type="entry name" value="RhoGAP"/>
    <property type="match status" value="1"/>
</dbReference>
<dbReference type="SUPFAM" id="SSF48350">
    <property type="entry name" value="GTPase activation domain, GAP"/>
    <property type="match status" value="1"/>
</dbReference>
<feature type="compositionally biased region" description="Polar residues" evidence="1">
    <location>
        <begin position="435"/>
        <end position="446"/>
    </location>
</feature>
<feature type="region of interest" description="Disordered" evidence="1">
    <location>
        <begin position="412"/>
        <end position="555"/>
    </location>
</feature>
<feature type="region of interest" description="Disordered" evidence="1">
    <location>
        <begin position="174"/>
        <end position="207"/>
    </location>
</feature>
<feature type="compositionally biased region" description="Low complexity" evidence="1">
    <location>
        <begin position="447"/>
        <end position="458"/>
    </location>
</feature>
<dbReference type="Proteomes" id="UP001172102">
    <property type="component" value="Unassembled WGS sequence"/>
</dbReference>
<dbReference type="Pfam" id="PF00620">
    <property type="entry name" value="RhoGAP"/>
    <property type="match status" value="1"/>
</dbReference>
<keyword evidence="4" id="KW-1185">Reference proteome</keyword>
<feature type="compositionally biased region" description="Polar residues" evidence="1">
    <location>
        <begin position="50"/>
        <end position="67"/>
    </location>
</feature>
<feature type="compositionally biased region" description="Polar residues" evidence="1">
    <location>
        <begin position="466"/>
        <end position="478"/>
    </location>
</feature>
<dbReference type="GO" id="GO:0031267">
    <property type="term" value="F:small GTPase binding"/>
    <property type="evidence" value="ECO:0007669"/>
    <property type="project" value="InterPro"/>
</dbReference>
<dbReference type="GO" id="GO:0007264">
    <property type="term" value="P:small GTPase-mediated signal transduction"/>
    <property type="evidence" value="ECO:0007669"/>
    <property type="project" value="InterPro"/>
</dbReference>
<feature type="compositionally biased region" description="Basic and acidic residues" evidence="1">
    <location>
        <begin position="38"/>
        <end position="49"/>
    </location>
</feature>
<feature type="compositionally biased region" description="Polar residues" evidence="1">
    <location>
        <begin position="183"/>
        <end position="197"/>
    </location>
</feature>
<dbReference type="InterPro" id="IPR039767">
    <property type="entry name" value="RALBP1"/>
</dbReference>
<feature type="region of interest" description="Disordered" evidence="1">
    <location>
        <begin position="257"/>
        <end position="324"/>
    </location>
</feature>
<organism evidence="3 4">
    <name type="scientific">Lasiosphaeris hirsuta</name>
    <dbReference type="NCBI Taxonomy" id="260670"/>
    <lineage>
        <taxon>Eukaryota</taxon>
        <taxon>Fungi</taxon>
        <taxon>Dikarya</taxon>
        <taxon>Ascomycota</taxon>
        <taxon>Pezizomycotina</taxon>
        <taxon>Sordariomycetes</taxon>
        <taxon>Sordariomycetidae</taxon>
        <taxon>Sordariales</taxon>
        <taxon>Lasiosphaeriaceae</taxon>
        <taxon>Lasiosphaeris</taxon>
    </lineage>
</organism>
<proteinExistence type="predicted"/>
<feature type="region of interest" description="Disordered" evidence="1">
    <location>
        <begin position="134"/>
        <end position="153"/>
    </location>
</feature>
<dbReference type="CDD" id="cd00159">
    <property type="entry name" value="RhoGAP"/>
    <property type="match status" value="1"/>
</dbReference>
<dbReference type="EMBL" id="JAUKUA010000001">
    <property type="protein sequence ID" value="KAK0732166.1"/>
    <property type="molecule type" value="Genomic_DNA"/>
</dbReference>
<gene>
    <name evidence="3" type="ORF">B0H67DRAFT_640465</name>
</gene>
<dbReference type="PROSITE" id="PS50238">
    <property type="entry name" value="RHOGAP"/>
    <property type="match status" value="1"/>
</dbReference>
<accession>A0AA40BDA4</accession>
<dbReference type="AlphaFoldDB" id="A0AA40BDA4"/>
<dbReference type="InterPro" id="IPR008936">
    <property type="entry name" value="Rho_GTPase_activation_prot"/>
</dbReference>
<dbReference type="PANTHER" id="PTHR12783:SF5">
    <property type="entry name" value="RALA-BINDING PROTEIN 1"/>
    <property type="match status" value="1"/>
</dbReference>
<dbReference type="GO" id="GO:0005096">
    <property type="term" value="F:GTPase activator activity"/>
    <property type="evidence" value="ECO:0007669"/>
    <property type="project" value="InterPro"/>
</dbReference>
<evidence type="ECO:0000313" key="3">
    <source>
        <dbReference type="EMBL" id="KAK0732166.1"/>
    </source>
</evidence>
<evidence type="ECO:0000256" key="1">
    <source>
        <dbReference type="SAM" id="MobiDB-lite"/>
    </source>
</evidence>
<comment type="caution">
    <text evidence="3">The sequence shown here is derived from an EMBL/GenBank/DDBJ whole genome shotgun (WGS) entry which is preliminary data.</text>
</comment>
<name>A0AA40BDA4_9PEZI</name>
<feature type="region of interest" description="Disordered" evidence="1">
    <location>
        <begin position="1"/>
        <end position="68"/>
    </location>
</feature>
<protein>
    <recommendedName>
        <fullName evidence="2">Rho-GAP domain-containing protein</fullName>
    </recommendedName>
</protein>
<sequence>MASDTLPEPRLPPQLLASALPTPQVGGLLKGSMGASPYRHDSPEPDDKSPTTPDYTTSYQDLSQSLVPHQMLQVNKKLEQYLRSEADSDFGHRGSYMRALMQFADQDADSLTMVIDDIDADSVSDGGREQHVQYHSDEPTAMANDPRPETEAARTIAAPKQDFSFRISRVPFTFSLGDPIPQSPRSPQDQGNSTPTDTDGPLTPELEKLTIGEEVFQSLMFAASPDLKLDELSWEQYSWAPSQPGVEQEIPTVEVEEPINEPENQATRDEEPVTVQEKRMSMRSFPSEVLTTVKEEEERIPTKPFPSEVPDVAHEKEEKRAWTKPLPPETLAVISEEKEMAVLIVRDDKEVTHHAPVPDEKEVGVPTFPDEKEVVVPTFDEEKQVVMPTYYQEKEVTTVPIVHQEKEVLLPTSDRGYFNPFEANRAASKERHRQASSMSTARQSSCTTRSETSLSSHSSLEDWGSNKGSPGGRSSNVFSRFRGRPIGRLFSDEEPLERRSLTPQELLPTLKQQDDTPPGPSSMTMKPLPPEPKVPTKSRGFFSSPLTTTTTPAPSDESLVFGVDLKESIRLAPMRARISHKGKSTSSRDFPLSIYKCCEFILASNPIDHNIFSTPGSTTNVFQLRTIFNTAPSYGENFSFVGTHFTPYDAASLILLYLSELPKPLVSAAALKGWVLLARQEGAIEPPAPRLLETGLDFWVDVLNRLPASNRSMVKHLLGLFAGVAMRGGRVDEAGARQLAAGVAGAVFQNSGEGDKSGKKAVHATLALAFLIKKRGEYELEVSRRKEKKEGGFLPSTREILEWKGQY</sequence>
<reference evidence="3" key="1">
    <citation type="submission" date="2023-06" db="EMBL/GenBank/DDBJ databases">
        <title>Genome-scale phylogeny and comparative genomics of the fungal order Sordariales.</title>
        <authorList>
            <consortium name="Lawrence Berkeley National Laboratory"/>
            <person name="Hensen N."/>
            <person name="Bonometti L."/>
            <person name="Westerberg I."/>
            <person name="Brannstrom I.O."/>
            <person name="Guillou S."/>
            <person name="Cros-Aarteil S."/>
            <person name="Calhoun S."/>
            <person name="Haridas S."/>
            <person name="Kuo A."/>
            <person name="Mondo S."/>
            <person name="Pangilinan J."/>
            <person name="Riley R."/>
            <person name="Labutti K."/>
            <person name="Andreopoulos B."/>
            <person name="Lipzen A."/>
            <person name="Chen C."/>
            <person name="Yanf M."/>
            <person name="Daum C."/>
            <person name="Ng V."/>
            <person name="Clum A."/>
            <person name="Steindorff A."/>
            <person name="Ohm R."/>
            <person name="Martin F."/>
            <person name="Silar P."/>
            <person name="Natvig D."/>
            <person name="Lalanne C."/>
            <person name="Gautier V."/>
            <person name="Ament-Velasquez S.L."/>
            <person name="Kruys A."/>
            <person name="Hutchinson M.I."/>
            <person name="Powell A.J."/>
            <person name="Barry K."/>
            <person name="Miller A.N."/>
            <person name="Grigoriev I.V."/>
            <person name="Debuchy R."/>
            <person name="Gladieux P."/>
            <person name="Thoren M.H."/>
            <person name="Johannesson H."/>
        </authorList>
    </citation>
    <scope>NUCLEOTIDE SEQUENCE</scope>
    <source>
        <strain evidence="3">SMH4607-1</strain>
    </source>
</reference>
<dbReference type="Gene3D" id="1.10.555.10">
    <property type="entry name" value="Rho GTPase activation protein"/>
    <property type="match status" value="1"/>
</dbReference>